<dbReference type="RefSeq" id="WP_144887858.1">
    <property type="nucleotide sequence ID" value="NZ_VLLE01000006.1"/>
</dbReference>
<feature type="signal peptide" evidence="1">
    <location>
        <begin position="1"/>
        <end position="30"/>
    </location>
</feature>
<dbReference type="InterPro" id="IPR000601">
    <property type="entry name" value="PKD_dom"/>
</dbReference>
<dbReference type="InterPro" id="IPR026341">
    <property type="entry name" value="T9SS_type_B"/>
</dbReference>
<reference evidence="3 4" key="1">
    <citation type="journal article" date="2015" name="Stand. Genomic Sci.">
        <title>Genomic Encyclopedia of Bacterial and Archaeal Type Strains, Phase III: the genomes of soil and plant-associated and newly described type strains.</title>
        <authorList>
            <person name="Whitman W.B."/>
            <person name="Woyke T."/>
            <person name="Klenk H.P."/>
            <person name="Zhou Y."/>
            <person name="Lilburn T.G."/>
            <person name="Beck B.J."/>
            <person name="De Vos P."/>
            <person name="Vandamme P."/>
            <person name="Eisen J.A."/>
            <person name="Garrity G."/>
            <person name="Hugenholtz P."/>
            <person name="Kyrpides N.C."/>
        </authorList>
    </citation>
    <scope>NUCLEOTIDE SEQUENCE [LARGE SCALE GENOMIC DNA]</scope>
    <source>
        <strain evidence="3 4">CGMCC 1.7271</strain>
    </source>
</reference>
<dbReference type="InterPro" id="IPR013783">
    <property type="entry name" value="Ig-like_fold"/>
</dbReference>
<dbReference type="NCBIfam" id="TIGR04131">
    <property type="entry name" value="Bac_Flav_CTERM"/>
    <property type="match status" value="1"/>
</dbReference>
<evidence type="ECO:0000259" key="2">
    <source>
        <dbReference type="PROSITE" id="PS50093"/>
    </source>
</evidence>
<feature type="domain" description="PKD" evidence="2">
    <location>
        <begin position="530"/>
        <end position="585"/>
    </location>
</feature>
<organism evidence="3 4">
    <name type="scientific">Lacibacter cauensis</name>
    <dbReference type="NCBI Taxonomy" id="510947"/>
    <lineage>
        <taxon>Bacteria</taxon>
        <taxon>Pseudomonadati</taxon>
        <taxon>Bacteroidota</taxon>
        <taxon>Chitinophagia</taxon>
        <taxon>Chitinophagales</taxon>
        <taxon>Chitinophagaceae</taxon>
        <taxon>Lacibacter</taxon>
    </lineage>
</organism>
<keyword evidence="1" id="KW-0732">Signal</keyword>
<accession>A0A562SEA0</accession>
<feature type="chain" id="PRO_5021902663" evidence="1">
    <location>
        <begin position="31"/>
        <end position="682"/>
    </location>
</feature>
<sequence length="682" mass="73991">MNNKQHLSQFFLLTIFLFCFCAGFTGKLQAQCTTLGQTPATAFPVCGTGVFLQNNVPSCQNNEIIVPGCNPNQNRYYDVNPFWYKFTCFTSGSLGFLIDPINTSDDYDWQIWDVTGIDPNTVYSNTGRVVAANWSGLTGQTGTASNASSLIECGSYGGNNPPKYSRLPNIVAGKTYLLMISNFSNSQKGYKLSFGGGTAVITDPKEPLMQQVRTNCAANELRLKLNKKMKCSSIAANGSDVVAFPGNITATNMRPIGCNSSFETDSVVITLSQPLPPGNYALQLKNGSDGNTILDVCDRSIPTTNTVPFTVIALQPTAFDSIAPVSCAPNSVRFVFKKLIRCSSIDASGSDFSITGTYPVTITGARGNCNADGLTGDIIVTFAQPLQQAGNFTIALRSGFDGNTIVDECSQATPPSQLSFSVLDTVNASFTYNIAYGCQADTVLYTHPGGNGINSWQWNFAASGSGNQQQEQIIYNSFGTKKATLIVSNGFCSDTSAQDVRLNNFLQAEFDVNRFICPDSLLLVNPAPVTERPLQFLWQFGDGTTSTDSLPLPHLYPSNTNEVKYTVTYTITNDLGCSSSISKEVIQLRTCRIDVPTAFTPNGDGLNDFFGPLNALAVENLQFRIYNRWGGLVFETNDWTKPWDGKVNGVAQPAANYVWTLTYKDLVTGKDVSRKGSFILIR</sequence>
<name>A0A562SEA0_9BACT</name>
<dbReference type="Pfam" id="PF13585">
    <property type="entry name" value="CHU_C"/>
    <property type="match status" value="1"/>
</dbReference>
<comment type="caution">
    <text evidence="3">The sequence shown here is derived from an EMBL/GenBank/DDBJ whole genome shotgun (WGS) entry which is preliminary data.</text>
</comment>
<dbReference type="PROSITE" id="PS50093">
    <property type="entry name" value="PKD"/>
    <property type="match status" value="1"/>
</dbReference>
<gene>
    <name evidence="3" type="ORF">IQ13_3463</name>
</gene>
<evidence type="ECO:0000313" key="3">
    <source>
        <dbReference type="EMBL" id="TWI79070.1"/>
    </source>
</evidence>
<dbReference type="Proteomes" id="UP000316167">
    <property type="component" value="Unassembled WGS sequence"/>
</dbReference>
<evidence type="ECO:0000256" key="1">
    <source>
        <dbReference type="SAM" id="SignalP"/>
    </source>
</evidence>
<protein>
    <submittedName>
        <fullName evidence="3">Gliding motility-associated-like protein</fullName>
    </submittedName>
</protein>
<proteinExistence type="predicted"/>
<dbReference type="OrthoDB" id="610082at2"/>
<dbReference type="Gene3D" id="2.60.40.10">
    <property type="entry name" value="Immunoglobulins"/>
    <property type="match status" value="2"/>
</dbReference>
<dbReference type="CDD" id="cd00146">
    <property type="entry name" value="PKD"/>
    <property type="match status" value="1"/>
</dbReference>
<dbReference type="InterPro" id="IPR035986">
    <property type="entry name" value="PKD_dom_sf"/>
</dbReference>
<evidence type="ECO:0000313" key="4">
    <source>
        <dbReference type="Proteomes" id="UP000316167"/>
    </source>
</evidence>
<dbReference type="EMBL" id="VLLE01000006">
    <property type="protein sequence ID" value="TWI79070.1"/>
    <property type="molecule type" value="Genomic_DNA"/>
</dbReference>
<keyword evidence="4" id="KW-1185">Reference proteome</keyword>
<dbReference type="AlphaFoldDB" id="A0A562SEA0"/>
<dbReference type="SUPFAM" id="SSF49299">
    <property type="entry name" value="PKD domain"/>
    <property type="match status" value="2"/>
</dbReference>